<proteinExistence type="inferred from homology"/>
<feature type="domain" description="3-hydroxyacyl-CoA dehydrogenase NAD binding" evidence="6">
    <location>
        <begin position="8"/>
        <end position="182"/>
    </location>
</feature>
<evidence type="ECO:0000313" key="8">
    <source>
        <dbReference type="Proteomes" id="UP000241118"/>
    </source>
</evidence>
<dbReference type="Gene3D" id="1.10.1040.10">
    <property type="entry name" value="N-(1-d-carboxylethyl)-l-norvaline Dehydrogenase, domain 2"/>
    <property type="match status" value="1"/>
</dbReference>
<dbReference type="PANTHER" id="PTHR48075">
    <property type="entry name" value="3-HYDROXYACYL-COA DEHYDROGENASE FAMILY PROTEIN"/>
    <property type="match status" value="1"/>
</dbReference>
<evidence type="ECO:0000313" key="7">
    <source>
        <dbReference type="EMBL" id="PSL52686.1"/>
    </source>
</evidence>
<dbReference type="GO" id="GO:0016616">
    <property type="term" value="F:oxidoreductase activity, acting on the CH-OH group of donors, NAD or NADP as acceptor"/>
    <property type="evidence" value="ECO:0007669"/>
    <property type="project" value="InterPro"/>
</dbReference>
<accession>A0A2P8I2L0</accession>
<dbReference type="InterPro" id="IPR006176">
    <property type="entry name" value="3-OHacyl-CoA_DH_NAD-bd"/>
</dbReference>
<dbReference type="InterPro" id="IPR008927">
    <property type="entry name" value="6-PGluconate_DH-like_C_sf"/>
</dbReference>
<dbReference type="EMBL" id="PYAX01000012">
    <property type="protein sequence ID" value="PSL52686.1"/>
    <property type="molecule type" value="Genomic_DNA"/>
</dbReference>
<dbReference type="InterPro" id="IPR022694">
    <property type="entry name" value="3-OHacyl-CoA_DH"/>
</dbReference>
<dbReference type="SUPFAM" id="SSF51735">
    <property type="entry name" value="NAD(P)-binding Rossmann-fold domains"/>
    <property type="match status" value="1"/>
</dbReference>
<comment type="similarity">
    <text evidence="2">Belongs to the 3-hydroxyacyl-CoA dehydrogenase family.</text>
</comment>
<dbReference type="Pfam" id="PF02737">
    <property type="entry name" value="3HCDH_N"/>
    <property type="match status" value="1"/>
</dbReference>
<dbReference type="InterPro" id="IPR006108">
    <property type="entry name" value="3HC_DH_C"/>
</dbReference>
<dbReference type="InterPro" id="IPR013328">
    <property type="entry name" value="6PGD_dom2"/>
</dbReference>
<comment type="pathway">
    <text evidence="1">Lipid metabolism; butanoate metabolism.</text>
</comment>
<feature type="domain" description="3-hydroxyacyl-CoA dehydrogenase C-terminal" evidence="5">
    <location>
        <begin position="188"/>
        <end position="252"/>
    </location>
</feature>
<dbReference type="InterPro" id="IPR036291">
    <property type="entry name" value="NAD(P)-bd_dom_sf"/>
</dbReference>
<comment type="caution">
    <text evidence="7">The sequence shown here is derived from an EMBL/GenBank/DDBJ whole genome shotgun (WGS) entry which is preliminary data.</text>
</comment>
<evidence type="ECO:0000256" key="1">
    <source>
        <dbReference type="ARBA" id="ARBA00005086"/>
    </source>
</evidence>
<evidence type="ECO:0000259" key="6">
    <source>
        <dbReference type="Pfam" id="PF02737"/>
    </source>
</evidence>
<dbReference type="Pfam" id="PF00725">
    <property type="entry name" value="3HCDH"/>
    <property type="match status" value="1"/>
</dbReference>
<sequence length="317" mass="34128">MTDTPNRTVTVIGAGTIGLSWTVLFLAHGNHVRVNSRNPDAERLVRDAVELFAPGLRGGGADPAELVSRLEFQPDLDRAVEGADVVQENTPENLELKQELFARLGKATAPGTLLLSSTSTLLPDDLGATTDDASHVVVGHPFNPPHVVPLVEVVGGTRTAPEAIARTTAFYRSLGRVPVVLRKPIAAFAANRLQSALLQESIHLVREGVVTVEELDAIVTNSIGLRWATVGPFRAFHLGGGQGGLRKWLTTLGAGLERGWRGLGQPRMDEETLELLLAQAEEAFGDRTFEDLSTERDAKQNAILTALSEVDRHRADP</sequence>
<organism evidence="7 8">
    <name type="scientific">Saccharothrix carnea</name>
    <dbReference type="NCBI Taxonomy" id="1280637"/>
    <lineage>
        <taxon>Bacteria</taxon>
        <taxon>Bacillati</taxon>
        <taxon>Actinomycetota</taxon>
        <taxon>Actinomycetes</taxon>
        <taxon>Pseudonocardiales</taxon>
        <taxon>Pseudonocardiaceae</taxon>
        <taxon>Saccharothrix</taxon>
    </lineage>
</organism>
<name>A0A2P8I2L0_SACCR</name>
<protein>
    <submittedName>
        <fullName evidence="7">Ketoreductase RED1</fullName>
    </submittedName>
</protein>
<feature type="site" description="Important for catalytic activity" evidence="4">
    <location>
        <position position="140"/>
    </location>
</feature>
<dbReference type="Proteomes" id="UP000241118">
    <property type="component" value="Unassembled WGS sequence"/>
</dbReference>
<evidence type="ECO:0000256" key="2">
    <source>
        <dbReference type="ARBA" id="ARBA00009463"/>
    </source>
</evidence>
<dbReference type="GO" id="GO:0006631">
    <property type="term" value="P:fatty acid metabolic process"/>
    <property type="evidence" value="ECO:0007669"/>
    <property type="project" value="InterPro"/>
</dbReference>
<dbReference type="AlphaFoldDB" id="A0A2P8I2L0"/>
<reference evidence="7 8" key="1">
    <citation type="submission" date="2018-03" db="EMBL/GenBank/DDBJ databases">
        <title>Genomic Encyclopedia of Type Strains, Phase III (KMG-III): the genomes of soil and plant-associated and newly described type strains.</title>
        <authorList>
            <person name="Whitman W."/>
        </authorList>
    </citation>
    <scope>NUCLEOTIDE SEQUENCE [LARGE SCALE GENOMIC DNA]</scope>
    <source>
        <strain evidence="7 8">CGMCC 4.7097</strain>
    </source>
</reference>
<keyword evidence="8" id="KW-1185">Reference proteome</keyword>
<dbReference type="PANTHER" id="PTHR48075:SF5">
    <property type="entry name" value="3-HYDROXYBUTYRYL-COA DEHYDROGENASE"/>
    <property type="match status" value="1"/>
</dbReference>
<dbReference type="Gene3D" id="3.40.50.720">
    <property type="entry name" value="NAD(P)-binding Rossmann-like Domain"/>
    <property type="match status" value="1"/>
</dbReference>
<dbReference type="RefSeq" id="WP_219910868.1">
    <property type="nucleotide sequence ID" value="NZ_PYAX01000012.1"/>
</dbReference>
<evidence type="ECO:0000256" key="4">
    <source>
        <dbReference type="PIRSR" id="PIRSR000105-1"/>
    </source>
</evidence>
<evidence type="ECO:0000259" key="5">
    <source>
        <dbReference type="Pfam" id="PF00725"/>
    </source>
</evidence>
<dbReference type="PIRSF" id="PIRSF000105">
    <property type="entry name" value="HCDH"/>
    <property type="match status" value="1"/>
</dbReference>
<evidence type="ECO:0000256" key="3">
    <source>
        <dbReference type="ARBA" id="ARBA00023002"/>
    </source>
</evidence>
<dbReference type="GO" id="GO:0070403">
    <property type="term" value="F:NAD+ binding"/>
    <property type="evidence" value="ECO:0007669"/>
    <property type="project" value="InterPro"/>
</dbReference>
<keyword evidence="3" id="KW-0560">Oxidoreductase</keyword>
<gene>
    <name evidence="7" type="ORF">B0I31_112155</name>
</gene>
<dbReference type="SUPFAM" id="SSF48179">
    <property type="entry name" value="6-phosphogluconate dehydrogenase C-terminal domain-like"/>
    <property type="match status" value="1"/>
</dbReference>